<reference evidence="7 8" key="1">
    <citation type="journal article" date="2009" name="Nature">
        <title>Evolution of pathogenicity and sexual reproduction in eight Candida genomes.</title>
        <authorList>
            <person name="Butler G."/>
            <person name="Rasmussen M.D."/>
            <person name="Lin M.F."/>
            <person name="Santos M.A."/>
            <person name="Sakthikumar S."/>
            <person name="Munro C.A."/>
            <person name="Rheinbay E."/>
            <person name="Grabherr M."/>
            <person name="Forche A."/>
            <person name="Reedy J.L."/>
            <person name="Agrafioti I."/>
            <person name="Arnaud M.B."/>
            <person name="Bates S."/>
            <person name="Brown A.J."/>
            <person name="Brunke S."/>
            <person name="Costanzo M.C."/>
            <person name="Fitzpatrick D.A."/>
            <person name="de Groot P.W."/>
            <person name="Harris D."/>
            <person name="Hoyer L.L."/>
            <person name="Hube B."/>
            <person name="Klis F.M."/>
            <person name="Kodira C."/>
            <person name="Lennard N."/>
            <person name="Logue M.E."/>
            <person name="Martin R."/>
            <person name="Neiman A.M."/>
            <person name="Nikolaou E."/>
            <person name="Quail M.A."/>
            <person name="Quinn J."/>
            <person name="Santos M.C."/>
            <person name="Schmitzberger F.F."/>
            <person name="Sherlock G."/>
            <person name="Shah P."/>
            <person name="Silverstein K.A."/>
            <person name="Skrzypek M.S."/>
            <person name="Soll D."/>
            <person name="Staggs R."/>
            <person name="Stansfield I."/>
            <person name="Stumpf M.P."/>
            <person name="Sudbery P.E."/>
            <person name="Srikantha T."/>
            <person name="Zeng Q."/>
            <person name="Berman J."/>
            <person name="Berriman M."/>
            <person name="Heitman J."/>
            <person name="Gow N.A."/>
            <person name="Lorenz M.C."/>
            <person name="Birren B.W."/>
            <person name="Kellis M."/>
            <person name="Cuomo C.A."/>
        </authorList>
    </citation>
    <scope>NUCLEOTIDE SEQUENCE [LARGE SCALE GENOMIC DNA]</scope>
    <source>
        <strain evidence="8">ATCC MYA-3404 / T1</strain>
    </source>
</reference>
<evidence type="ECO:0000256" key="5">
    <source>
        <dbReference type="ARBA" id="ARBA00023274"/>
    </source>
</evidence>
<proteinExistence type="inferred from homology"/>
<comment type="subcellular location">
    <subcellularLocation>
        <location evidence="1">Mitochondrion</location>
    </subcellularLocation>
</comment>
<organism evidence="7 8">
    <name type="scientific">Candida tropicalis (strain ATCC MYA-3404 / T1)</name>
    <name type="common">Yeast</name>
    <dbReference type="NCBI Taxonomy" id="294747"/>
    <lineage>
        <taxon>Eukaryota</taxon>
        <taxon>Fungi</taxon>
        <taxon>Dikarya</taxon>
        <taxon>Ascomycota</taxon>
        <taxon>Saccharomycotina</taxon>
        <taxon>Pichiomycetes</taxon>
        <taxon>Debaryomycetaceae</taxon>
        <taxon>Candida/Lodderomyces clade</taxon>
        <taxon>Candida</taxon>
    </lineage>
</organism>
<gene>
    <name evidence="7" type="ORF">CTRG_03509</name>
</gene>
<dbReference type="RefSeq" id="XP_002549212.1">
    <property type="nucleotide sequence ID" value="XM_002549166.1"/>
</dbReference>
<evidence type="ECO:0000256" key="2">
    <source>
        <dbReference type="ARBA" id="ARBA00008860"/>
    </source>
</evidence>
<accession>C5MBR7</accession>
<name>C5MBR7_CANTT</name>
<dbReference type="InterPro" id="IPR018305">
    <property type="entry name" value="Ribosomal_m50"/>
</dbReference>
<dbReference type="GO" id="GO:0005840">
    <property type="term" value="C:ribosome"/>
    <property type="evidence" value="ECO:0007669"/>
    <property type="project" value="UniProtKB-KW"/>
</dbReference>
<protein>
    <recommendedName>
        <fullName evidence="6">Large ribosomal subunit protein mL50</fullName>
    </recommendedName>
</protein>
<keyword evidence="4" id="KW-0496">Mitochondrion</keyword>
<keyword evidence="8" id="KW-1185">Reference proteome</keyword>
<dbReference type="OrthoDB" id="3980895at2759"/>
<dbReference type="GeneID" id="8298035"/>
<dbReference type="STRING" id="294747.C5MBR7"/>
<dbReference type="Proteomes" id="UP000002037">
    <property type="component" value="Unassembled WGS sequence"/>
</dbReference>
<dbReference type="VEuPathDB" id="FungiDB:CTRG_03509"/>
<dbReference type="KEGG" id="ctp:CTRG_03509"/>
<dbReference type="HOGENOM" id="CLU_1180597_0_0_1"/>
<dbReference type="InterPro" id="IPR036736">
    <property type="entry name" value="ACP-like_sf"/>
</dbReference>
<dbReference type="Gene3D" id="1.10.1200.10">
    <property type="entry name" value="ACP-like"/>
    <property type="match status" value="1"/>
</dbReference>
<keyword evidence="3" id="KW-0689">Ribosomal protein</keyword>
<evidence type="ECO:0000256" key="4">
    <source>
        <dbReference type="ARBA" id="ARBA00023128"/>
    </source>
</evidence>
<keyword evidence="5" id="KW-0687">Ribonucleoprotein</keyword>
<dbReference type="AlphaFoldDB" id="C5MBR7"/>
<dbReference type="GO" id="GO:1990904">
    <property type="term" value="C:ribonucleoprotein complex"/>
    <property type="evidence" value="ECO:0007669"/>
    <property type="project" value="UniProtKB-KW"/>
</dbReference>
<dbReference type="EMBL" id="GG692398">
    <property type="protein sequence ID" value="EER33084.1"/>
    <property type="molecule type" value="Genomic_DNA"/>
</dbReference>
<dbReference type="Pfam" id="PF10501">
    <property type="entry name" value="Ribosomal_L50"/>
    <property type="match status" value="1"/>
</dbReference>
<comment type="similarity">
    <text evidence="2">Belongs to the mitochondrion-specific ribosomal protein mL50 family.</text>
</comment>
<evidence type="ECO:0000256" key="3">
    <source>
        <dbReference type="ARBA" id="ARBA00022980"/>
    </source>
</evidence>
<sequence length="231" mass="27227">MIRVPVQSRSFATSTRTLSWFGDLFGKNKTSIESQQKRKEIIEKQDELTGQESIKVTHLTYKNSDKYVKFDRKKEMPGYNIRNWKSVRGLHPKDLETHYSNKELLQNKINESLQNVLGKEITREQYKDISLTDLEFRFNVVKALQSSLGIDFNDYTVSKSHDLETLYDEIENVVSTRWKNEKHPDAIVLRPEDFTAGNVYLNEERSTWEKQKEFNKLVQQMKNAEKKQQSV</sequence>
<dbReference type="eggNOG" id="ENOG502SDRK">
    <property type="taxonomic scope" value="Eukaryota"/>
</dbReference>
<evidence type="ECO:0000256" key="1">
    <source>
        <dbReference type="ARBA" id="ARBA00004173"/>
    </source>
</evidence>
<evidence type="ECO:0000256" key="6">
    <source>
        <dbReference type="ARBA" id="ARBA00035183"/>
    </source>
</evidence>
<dbReference type="GO" id="GO:0005739">
    <property type="term" value="C:mitochondrion"/>
    <property type="evidence" value="ECO:0007669"/>
    <property type="project" value="UniProtKB-SubCell"/>
</dbReference>
<evidence type="ECO:0000313" key="7">
    <source>
        <dbReference type="EMBL" id="EER33084.1"/>
    </source>
</evidence>
<evidence type="ECO:0000313" key="8">
    <source>
        <dbReference type="Proteomes" id="UP000002037"/>
    </source>
</evidence>